<keyword evidence="2" id="KW-0812">Transmembrane</keyword>
<comment type="caution">
    <text evidence="4">The sequence shown here is derived from an EMBL/GenBank/DDBJ whole genome shotgun (WGS) entry which is preliminary data.</text>
</comment>
<feature type="domain" description="TOD1/MUCI70 glycosyltransferase-like" evidence="3">
    <location>
        <begin position="204"/>
        <end position="516"/>
    </location>
</feature>
<dbReference type="InterPro" id="IPR006852">
    <property type="entry name" value="TOD1_MUCI70"/>
</dbReference>
<sequence>MTTGSLGLRSSGSYVSLQQIQNGSFLLPIQTTPPFILRKPPKMLKEKDSLFHWIRKFAPRKKVGMLLLCIVSAAVFIWVLYVGKGEHARENIFQNVNIQPGPISEEKDRMNRSFSPQVMEVEGSVNETLPPPHPPPAYPPPTPTYFSGYVLPPGNPCEHFTLPPPPADKKRTGPRPCPVCYLPLEDAIALMPNAPSFSPVLKELTYIHEENLTKSEFGGSEFGGYPSLKQRDDSYDIRESMSVHCGFVRGVKPGHQTGFDIDDSDLLEMETCRGVVVASAIFGAFDLIRQPKNISEYAKRNVCFHMFVDEETEAFLRNSHELGSDNKVGLWRIIVVRNLPYSDPRRNGKIPKLLLHRLFPNARYSMWIDAKLEMVVDPIQILERFLWRKNASFAISRHYRRFDVYVEAEANKAAGKYENASIDSQIEFYKNEGLTPYSVAKLPITSDVPEGCVIVREHIPISNLFTCLWFNEVDRFTSRDQISFSTVRDKIWSKTNYTINMFLDCERRNFVVQGYHRDLLEHWPPPLLPGHLASVHPPPPVVVAITSENRSTNTGESSVVSSIPVKKRGKDRKSRRHRKVIKDANTNTNTNFV</sequence>
<gene>
    <name evidence="4" type="ORF">RD792_007860</name>
</gene>
<keyword evidence="2" id="KW-0472">Membrane</keyword>
<evidence type="ECO:0000259" key="3">
    <source>
        <dbReference type="Pfam" id="PF04765"/>
    </source>
</evidence>
<keyword evidence="5" id="KW-1185">Reference proteome</keyword>
<evidence type="ECO:0000313" key="4">
    <source>
        <dbReference type="EMBL" id="KAK4485231.1"/>
    </source>
</evidence>
<feature type="transmembrane region" description="Helical" evidence="2">
    <location>
        <begin position="63"/>
        <end position="81"/>
    </location>
</feature>
<dbReference type="Proteomes" id="UP001291926">
    <property type="component" value="Unassembled WGS sequence"/>
</dbReference>
<feature type="compositionally biased region" description="Basic residues" evidence="1">
    <location>
        <begin position="565"/>
        <end position="577"/>
    </location>
</feature>
<evidence type="ECO:0000313" key="5">
    <source>
        <dbReference type="Proteomes" id="UP001291926"/>
    </source>
</evidence>
<organism evidence="4 5">
    <name type="scientific">Penstemon davidsonii</name>
    <dbReference type="NCBI Taxonomy" id="160366"/>
    <lineage>
        <taxon>Eukaryota</taxon>
        <taxon>Viridiplantae</taxon>
        <taxon>Streptophyta</taxon>
        <taxon>Embryophyta</taxon>
        <taxon>Tracheophyta</taxon>
        <taxon>Spermatophyta</taxon>
        <taxon>Magnoliopsida</taxon>
        <taxon>eudicotyledons</taxon>
        <taxon>Gunneridae</taxon>
        <taxon>Pentapetalae</taxon>
        <taxon>asterids</taxon>
        <taxon>lamiids</taxon>
        <taxon>Lamiales</taxon>
        <taxon>Plantaginaceae</taxon>
        <taxon>Cheloneae</taxon>
        <taxon>Penstemon</taxon>
    </lineage>
</organism>
<accession>A0ABR0D8U5</accession>
<feature type="region of interest" description="Disordered" evidence="1">
    <location>
        <begin position="548"/>
        <end position="577"/>
    </location>
</feature>
<reference evidence="4 5" key="1">
    <citation type="journal article" date="2023" name="bioRxiv">
        <title>Genome report: Whole genome sequence and annotation of Penstemon davidsonii.</title>
        <authorList>
            <person name="Ostevik K.L."/>
            <person name="Alabady M."/>
            <person name="Zhang M."/>
            <person name="Rausher M.D."/>
        </authorList>
    </citation>
    <scope>NUCLEOTIDE SEQUENCE [LARGE SCALE GENOMIC DNA]</scope>
    <source>
        <strain evidence="4">DNT005</strain>
        <tissue evidence="4">Whole leaf</tissue>
    </source>
</reference>
<dbReference type="PANTHER" id="PTHR12956">
    <property type="entry name" value="ALKALINE CERAMIDASE-RELATED"/>
    <property type="match status" value="1"/>
</dbReference>
<proteinExistence type="predicted"/>
<evidence type="ECO:0000256" key="1">
    <source>
        <dbReference type="SAM" id="MobiDB-lite"/>
    </source>
</evidence>
<name>A0ABR0D8U5_9LAMI</name>
<protein>
    <recommendedName>
        <fullName evidence="3">TOD1/MUCI70 glycosyltransferase-like domain-containing protein</fullName>
    </recommendedName>
</protein>
<evidence type="ECO:0000256" key="2">
    <source>
        <dbReference type="SAM" id="Phobius"/>
    </source>
</evidence>
<feature type="compositionally biased region" description="Polar residues" evidence="1">
    <location>
        <begin position="548"/>
        <end position="561"/>
    </location>
</feature>
<dbReference type="Pfam" id="PF04765">
    <property type="entry name" value="TOD1_MUCI70"/>
    <property type="match status" value="1"/>
</dbReference>
<dbReference type="InterPro" id="IPR048354">
    <property type="entry name" value="TOD1_MUCI70_glycTrfase_dom"/>
</dbReference>
<keyword evidence="2" id="KW-1133">Transmembrane helix</keyword>
<dbReference type="EMBL" id="JAYDYQ010002533">
    <property type="protein sequence ID" value="KAK4485231.1"/>
    <property type="molecule type" value="Genomic_DNA"/>
</dbReference>
<dbReference type="PANTHER" id="PTHR12956:SF38">
    <property type="entry name" value="HEXOSYLTRANSFERASE MUCI70-RELATED"/>
    <property type="match status" value="1"/>
</dbReference>